<comment type="similarity">
    <text evidence="1">Belongs to the universal ribosomal protein uL1 family.</text>
</comment>
<reference evidence="5 6" key="1">
    <citation type="submission" date="2015-01" db="EMBL/GenBank/DDBJ databases">
        <title>The Genome Sequence of Ochroconis gallopava CBS43764.</title>
        <authorList>
            <consortium name="The Broad Institute Genomics Platform"/>
            <person name="Cuomo C."/>
            <person name="de Hoog S."/>
            <person name="Gorbushina A."/>
            <person name="Stielow B."/>
            <person name="Teixiera M."/>
            <person name="Abouelleil A."/>
            <person name="Chapman S.B."/>
            <person name="Priest M."/>
            <person name="Young S.K."/>
            <person name="Wortman J."/>
            <person name="Nusbaum C."/>
            <person name="Birren B."/>
        </authorList>
    </citation>
    <scope>NUCLEOTIDE SEQUENCE [LARGE SCALE GENOMIC DNA]</scope>
    <source>
        <strain evidence="5 6">CBS 43764</strain>
    </source>
</reference>
<evidence type="ECO:0000313" key="6">
    <source>
        <dbReference type="Proteomes" id="UP000053259"/>
    </source>
</evidence>
<dbReference type="InterPro" id="IPR016095">
    <property type="entry name" value="Ribosomal_uL1_3-a/b-sand"/>
</dbReference>
<evidence type="ECO:0000256" key="4">
    <source>
        <dbReference type="SAM" id="MobiDB-lite"/>
    </source>
</evidence>
<keyword evidence="2 5" id="KW-0689">Ribosomal protein</keyword>
<dbReference type="RefSeq" id="XP_016211457.1">
    <property type="nucleotide sequence ID" value="XM_016360780.1"/>
</dbReference>
<dbReference type="GO" id="GO:0005762">
    <property type="term" value="C:mitochondrial large ribosomal subunit"/>
    <property type="evidence" value="ECO:0007669"/>
    <property type="project" value="TreeGrafter"/>
</dbReference>
<dbReference type="SUPFAM" id="SSF56808">
    <property type="entry name" value="Ribosomal protein L1"/>
    <property type="match status" value="1"/>
</dbReference>
<dbReference type="PANTHER" id="PTHR36427">
    <property type="entry name" value="54S RIBOSOMAL PROTEIN L1, MITOCHONDRIAL"/>
    <property type="match status" value="1"/>
</dbReference>
<dbReference type="FunFam" id="3.40.50.790:FF:000001">
    <property type="entry name" value="50S ribosomal protein L1"/>
    <property type="match status" value="1"/>
</dbReference>
<dbReference type="HOGENOM" id="CLU_062853_1_0_1"/>
<evidence type="ECO:0000313" key="5">
    <source>
        <dbReference type="EMBL" id="KIW01588.1"/>
    </source>
</evidence>
<dbReference type="Gene3D" id="3.30.190.20">
    <property type="match status" value="1"/>
</dbReference>
<accession>A0A0D2A473</accession>
<dbReference type="CDD" id="cd00403">
    <property type="entry name" value="Ribosomal_L1"/>
    <property type="match status" value="1"/>
</dbReference>
<dbReference type="VEuPathDB" id="FungiDB:PV09_07060"/>
<dbReference type="InterPro" id="IPR028364">
    <property type="entry name" value="Ribosomal_uL1/biogenesis"/>
</dbReference>
<sequence>MATTTTRTCLAQWSRGASASSFRPLCVRVSMPFEQRRFKGATGANSANAAKYKRRDGSEPKKRKQRKTYIVHDLKDMPQFALCDAMRYIRAFEVGSARNPKYEVHINLRSLKNGPVVRNRIRLPHSVGEELRIAAICPPGSKHADAARKAGASLIGEEDIIDAIKEGKIEFDRLVCHEDSFPKLTKAGVGRILGPRGLMPSAKTDTVVKDVGAAVRDLVGGSEYRERLGVVRLAIGKLSFTPEMLQKNIRAFMEQLKKDINALSDRIHKDVHEVVLSSTSSPGFSLNGEFASKTGIGPKELAKAVKA</sequence>
<feature type="region of interest" description="Disordered" evidence="4">
    <location>
        <begin position="44"/>
        <end position="66"/>
    </location>
</feature>
<dbReference type="EMBL" id="KN847554">
    <property type="protein sequence ID" value="KIW01588.1"/>
    <property type="molecule type" value="Genomic_DNA"/>
</dbReference>
<organism evidence="5 6">
    <name type="scientific">Verruconis gallopava</name>
    <dbReference type="NCBI Taxonomy" id="253628"/>
    <lineage>
        <taxon>Eukaryota</taxon>
        <taxon>Fungi</taxon>
        <taxon>Dikarya</taxon>
        <taxon>Ascomycota</taxon>
        <taxon>Pezizomycotina</taxon>
        <taxon>Dothideomycetes</taxon>
        <taxon>Pleosporomycetidae</taxon>
        <taxon>Venturiales</taxon>
        <taxon>Sympoventuriaceae</taxon>
        <taxon>Verruconis</taxon>
    </lineage>
</organism>
<keyword evidence="6" id="KW-1185">Reference proteome</keyword>
<name>A0A0D2A473_9PEZI</name>
<dbReference type="Pfam" id="PF00687">
    <property type="entry name" value="Ribosomal_L1"/>
    <property type="match status" value="1"/>
</dbReference>
<dbReference type="FunCoup" id="A0A0D2A473">
    <property type="interactions" value="240"/>
</dbReference>
<dbReference type="OrthoDB" id="1747252at2759"/>
<proteinExistence type="inferred from homology"/>
<protein>
    <submittedName>
        <fullName evidence="5">Ribosomal protein L1</fullName>
    </submittedName>
</protein>
<dbReference type="InterPro" id="IPR023674">
    <property type="entry name" value="Ribosomal_uL1-like"/>
</dbReference>
<dbReference type="AlphaFoldDB" id="A0A0D2A473"/>
<dbReference type="GeneID" id="27315033"/>
<dbReference type="GO" id="GO:0003735">
    <property type="term" value="F:structural constituent of ribosome"/>
    <property type="evidence" value="ECO:0007669"/>
    <property type="project" value="TreeGrafter"/>
</dbReference>
<gene>
    <name evidence="5" type="ORF">PV09_07060</name>
</gene>
<dbReference type="PANTHER" id="PTHR36427:SF3">
    <property type="entry name" value="LARGE RIBOSOMAL SUBUNIT PROTEIN UL1M"/>
    <property type="match status" value="1"/>
</dbReference>
<dbReference type="InParanoid" id="A0A0D2A473"/>
<evidence type="ECO:0000256" key="1">
    <source>
        <dbReference type="ARBA" id="ARBA00010531"/>
    </source>
</evidence>
<evidence type="ECO:0000256" key="2">
    <source>
        <dbReference type="ARBA" id="ARBA00022980"/>
    </source>
</evidence>
<dbReference type="Gene3D" id="3.40.50.790">
    <property type="match status" value="1"/>
</dbReference>
<dbReference type="Proteomes" id="UP000053259">
    <property type="component" value="Unassembled WGS sequence"/>
</dbReference>
<evidence type="ECO:0000256" key="3">
    <source>
        <dbReference type="ARBA" id="ARBA00023274"/>
    </source>
</evidence>
<keyword evidence="3" id="KW-0687">Ribonucleoprotein</keyword>
<dbReference type="STRING" id="253628.A0A0D2A473"/>